<sequence>MISVENQEKRMLFKSSDENGLRDGCIVQDNVSNFSMLHESLICVYELCFYVLNVVKWAAFRWVEDIVLGLKLSKCK</sequence>
<dbReference type="Proteomes" id="UP000646667">
    <property type="component" value="Segment"/>
</dbReference>
<evidence type="ECO:0000313" key="1">
    <source>
        <dbReference type="EMBL" id="QIG73971.1"/>
    </source>
</evidence>
<accession>A0A7S5UYW8</accession>
<reference evidence="1 2" key="1">
    <citation type="submission" date="2020-01" db="EMBL/GenBank/DDBJ databases">
        <title>Patterns of diversity and host range of bacteriophage communities associated with bean-nodulatin bacteria.</title>
        <authorList>
            <person name="Vann Cauwenberghe J."/>
            <person name="Santamaria R.I."/>
            <person name="Bustos P."/>
            <person name="Juarez S."/>
            <person name="Gonzalez V."/>
        </authorList>
    </citation>
    <scope>NUCLEOTIDE SEQUENCE [LARGE SCALE GENOMIC DNA]</scope>
    <source>
        <strain evidence="2">RHph</strain>
    </source>
</reference>
<name>A0A7S5UYW8_9CAUD</name>
<proteinExistence type="predicted"/>
<gene>
    <name evidence="1" type="ORF">EVC06_196</name>
</gene>
<protein>
    <submittedName>
        <fullName evidence="1">Uncharacterized protein</fullName>
    </submittedName>
</protein>
<organism evidence="1 2">
    <name type="scientific">Rhizobium phage RHph_N34</name>
    <dbReference type="NCBI Taxonomy" id="2509586"/>
    <lineage>
        <taxon>Viruses</taxon>
        <taxon>Duplodnaviria</taxon>
        <taxon>Heunggongvirae</taxon>
        <taxon>Uroviricota</taxon>
        <taxon>Caudoviricetes</taxon>
        <taxon>Pootjesviridae</taxon>
        <taxon>Staniewskivirinae</taxon>
        <taxon>Trinifflemingvirus</taxon>
        <taxon>Trinifflemingvirus N34</taxon>
    </lineage>
</organism>
<keyword evidence="2" id="KW-1185">Reference proteome</keyword>
<evidence type="ECO:0000313" key="2">
    <source>
        <dbReference type="Proteomes" id="UP000646667"/>
    </source>
</evidence>
<dbReference type="EMBL" id="MN988534">
    <property type="protein sequence ID" value="QIG73971.1"/>
    <property type="molecule type" value="Genomic_DNA"/>
</dbReference>